<organism evidence="1 2">
    <name type="scientific">Brachionus plicatilis</name>
    <name type="common">Marine rotifer</name>
    <name type="synonym">Brachionus muelleri</name>
    <dbReference type="NCBI Taxonomy" id="10195"/>
    <lineage>
        <taxon>Eukaryota</taxon>
        <taxon>Metazoa</taxon>
        <taxon>Spiralia</taxon>
        <taxon>Gnathifera</taxon>
        <taxon>Rotifera</taxon>
        <taxon>Eurotatoria</taxon>
        <taxon>Monogononta</taxon>
        <taxon>Pseudotrocha</taxon>
        <taxon>Ploima</taxon>
        <taxon>Brachionidae</taxon>
        <taxon>Brachionus</taxon>
    </lineage>
</organism>
<evidence type="ECO:0000313" key="2">
    <source>
        <dbReference type="Proteomes" id="UP000276133"/>
    </source>
</evidence>
<gene>
    <name evidence="1" type="ORF">BpHYR1_032688</name>
</gene>
<dbReference type="AlphaFoldDB" id="A0A3M7R7P6"/>
<reference evidence="1 2" key="1">
    <citation type="journal article" date="2018" name="Sci. Rep.">
        <title>Genomic signatures of local adaptation to the degree of environmental predictability in rotifers.</title>
        <authorList>
            <person name="Franch-Gras L."/>
            <person name="Hahn C."/>
            <person name="Garcia-Roger E.M."/>
            <person name="Carmona M.J."/>
            <person name="Serra M."/>
            <person name="Gomez A."/>
        </authorList>
    </citation>
    <scope>NUCLEOTIDE SEQUENCE [LARGE SCALE GENOMIC DNA]</scope>
    <source>
        <strain evidence="1">HYR1</strain>
    </source>
</reference>
<evidence type="ECO:0000313" key="1">
    <source>
        <dbReference type="EMBL" id="RNA19434.1"/>
    </source>
</evidence>
<accession>A0A3M7R7P6</accession>
<dbReference type="EMBL" id="REGN01004044">
    <property type="protein sequence ID" value="RNA19434.1"/>
    <property type="molecule type" value="Genomic_DNA"/>
</dbReference>
<proteinExistence type="predicted"/>
<comment type="caution">
    <text evidence="1">The sequence shown here is derived from an EMBL/GenBank/DDBJ whole genome shotgun (WGS) entry which is preliminary data.</text>
</comment>
<keyword evidence="2" id="KW-1185">Reference proteome</keyword>
<protein>
    <submittedName>
        <fullName evidence="1">Uncharacterized protein</fullName>
    </submittedName>
</protein>
<name>A0A3M7R7P6_BRAPC</name>
<sequence>MLKYPYERNEKIVMHFAEILHIISRIFQLMQLGVGKRFDKTGSKPVKRNIGSFLEPVRFRFNTRPVPKTGSKNEPKKNKIALFALLANVQSPTTSNDQKDLIENSPLHFSPLLGDVIHRNIRNIRNRKVFSRAVPNGRAFFSAHMIIYKLIGVLMIESKGVLYFKLFLEEL</sequence>
<dbReference type="Proteomes" id="UP000276133">
    <property type="component" value="Unassembled WGS sequence"/>
</dbReference>